<feature type="region of interest" description="Disordered" evidence="1">
    <location>
        <begin position="730"/>
        <end position="764"/>
    </location>
</feature>
<reference evidence="2 3" key="1">
    <citation type="submission" date="2017-12" db="EMBL/GenBank/DDBJ databases">
        <title>Comparative genomics of Botrytis spp.</title>
        <authorList>
            <person name="Valero-Jimenez C.A."/>
            <person name="Tapia P."/>
            <person name="Veloso J."/>
            <person name="Silva-Moreno E."/>
            <person name="Staats M."/>
            <person name="Valdes J.H."/>
            <person name="Van Kan J.A.L."/>
        </authorList>
    </citation>
    <scope>NUCLEOTIDE SEQUENCE [LARGE SCALE GENOMIC DNA]</scope>
    <source>
        <strain evidence="2 3">MUCL2120</strain>
    </source>
</reference>
<feature type="region of interest" description="Disordered" evidence="1">
    <location>
        <begin position="368"/>
        <end position="423"/>
    </location>
</feature>
<sequence>MCIVLATTAHPSYALIILDNRDEFILRPTSKPHWWSSNHQEILSSRDLQRAEQGTWLGITKTGNFAVLTNYRETNTHDKDHPVQGTRSRGGMVTAWFTAENDESTKQFVHRLLDGDGVKGVGGFSLVCGKLRKERSSDDQMEPLAIISNRSGTPDEVPWVAASRGEVYGLSNTSYDDPITWPKIKSGKEKVLEVVEEVVLNGFGEEELIKKLFAVLDIDTLPKKDDSQDFEEYIYQLRKSIFIPTIGHAAPPSEVPKADEIAAAVGKVSSSNEESTVEVKEEQRPTPDNNNVTSGVYGTQRQTIILVDWQGHVTFIERSLFDEDGNPLERGQSDMRFEFDIEGWDGEISVSYSRFRLGKEPVNLTLSPRTRINDANSAPSPDHSSKGLHSNSQYTKIAASTARRIPSSSPALTSSLLHTDDKRGRLHQRRNFLPELTARDIEFLENSQSSSSNLSAPFLSKRNQVSNLPYSASSPNIKNLSDSNENTPPVPFAPRSELHERVLHGRRGSAHTNNYYPHPLYSNPTVASSVLTASASSTDISQRHSQNQRMPDRDSSRIPSPTSGSNLKSTSRRHLHSPVRRAIEKGEESRARRRHTSPVWGLPHIQTNRTSPAGSYQTAFKISELTPEPKQESTSLPKLKTFGVFSTLKNSSSILWLHSNRSTSNPTHSAGPTISTTKYSPIPEFTTNTLQVHTAQPFAYWCGRFQAVSDRYQSEDFHVCVINPLPVPRDSDIKREKPSSHYRRAGKTLREASSPSNSDSPAPFLERFHRKTPVKSHKTVLAFSITAHFLEDFDKRAQKVMVFLASLCCTIPAKKSLREWQIQYATVMKNKVLMPRNDADDKGFFGRMGKVISDGVNGNKNGTNGRGTVMGKRSAFSLRKGARSAAEDR</sequence>
<feature type="compositionally biased region" description="Polar residues" evidence="1">
    <location>
        <begin position="286"/>
        <end position="295"/>
    </location>
</feature>
<dbReference type="AlphaFoldDB" id="A0A4Z1J064"/>
<dbReference type="GO" id="GO:0007030">
    <property type="term" value="P:Golgi organization"/>
    <property type="evidence" value="ECO:0007669"/>
    <property type="project" value="TreeGrafter"/>
</dbReference>
<dbReference type="PANTHER" id="PTHR17985">
    <property type="entry name" value="SER/THR-RICH PROTEIN T10 IN DGCR REGION"/>
    <property type="match status" value="1"/>
</dbReference>
<feature type="compositionally biased region" description="Polar residues" evidence="1">
    <location>
        <begin position="557"/>
        <end position="569"/>
    </location>
</feature>
<dbReference type="InterPro" id="IPR008551">
    <property type="entry name" value="TANGO2"/>
</dbReference>
<gene>
    <name evidence="2" type="ORF">BOTNAR_0050g00150</name>
</gene>
<feature type="region of interest" description="Disordered" evidence="1">
    <location>
        <begin position="470"/>
        <end position="493"/>
    </location>
</feature>
<protein>
    <submittedName>
        <fullName evidence="2">Uncharacterized protein</fullName>
    </submittedName>
</protein>
<feature type="compositionally biased region" description="Polar residues" evidence="1">
    <location>
        <begin position="368"/>
        <end position="379"/>
    </location>
</feature>
<proteinExistence type="predicted"/>
<dbReference type="Pfam" id="PF05742">
    <property type="entry name" value="TANGO2"/>
    <property type="match status" value="1"/>
</dbReference>
<feature type="compositionally biased region" description="Basic residues" evidence="1">
    <location>
        <begin position="570"/>
        <end position="579"/>
    </location>
</feature>
<dbReference type="GO" id="GO:0009306">
    <property type="term" value="P:protein secretion"/>
    <property type="evidence" value="ECO:0007669"/>
    <property type="project" value="TreeGrafter"/>
</dbReference>
<accession>A0A4Z1J064</accession>
<dbReference type="Proteomes" id="UP000297452">
    <property type="component" value="Unassembled WGS sequence"/>
</dbReference>
<dbReference type="GO" id="GO:0005794">
    <property type="term" value="C:Golgi apparatus"/>
    <property type="evidence" value="ECO:0007669"/>
    <property type="project" value="TreeGrafter"/>
</dbReference>
<dbReference type="EMBL" id="PQXJ01000050">
    <property type="protein sequence ID" value="TGO66981.1"/>
    <property type="molecule type" value="Genomic_DNA"/>
</dbReference>
<feature type="region of interest" description="Disordered" evidence="1">
    <location>
        <begin position="532"/>
        <end position="595"/>
    </location>
</feature>
<feature type="region of interest" description="Disordered" evidence="1">
    <location>
        <begin position="267"/>
        <end position="295"/>
    </location>
</feature>
<dbReference type="STRING" id="278944.A0A4Z1J064"/>
<feature type="compositionally biased region" description="Low complexity" evidence="1">
    <location>
        <begin position="406"/>
        <end position="417"/>
    </location>
</feature>
<evidence type="ECO:0000256" key="1">
    <source>
        <dbReference type="SAM" id="MobiDB-lite"/>
    </source>
</evidence>
<evidence type="ECO:0000313" key="3">
    <source>
        <dbReference type="Proteomes" id="UP000297452"/>
    </source>
</evidence>
<feature type="compositionally biased region" description="Polar residues" evidence="1">
    <location>
        <begin position="539"/>
        <end position="549"/>
    </location>
</feature>
<feature type="compositionally biased region" description="Low complexity" evidence="1">
    <location>
        <begin position="752"/>
        <end position="763"/>
    </location>
</feature>
<feature type="compositionally biased region" description="Basic and acidic residues" evidence="1">
    <location>
        <begin position="730"/>
        <end position="739"/>
    </location>
</feature>
<feature type="compositionally biased region" description="Basic and acidic residues" evidence="1">
    <location>
        <begin position="581"/>
        <end position="590"/>
    </location>
</feature>
<feature type="compositionally biased region" description="Polar residues" evidence="1">
    <location>
        <begin position="470"/>
        <end position="487"/>
    </location>
</feature>
<name>A0A4Z1J064_9HELO</name>
<organism evidence="2 3">
    <name type="scientific">Botryotinia narcissicola</name>
    <dbReference type="NCBI Taxonomy" id="278944"/>
    <lineage>
        <taxon>Eukaryota</taxon>
        <taxon>Fungi</taxon>
        <taxon>Dikarya</taxon>
        <taxon>Ascomycota</taxon>
        <taxon>Pezizomycotina</taxon>
        <taxon>Leotiomycetes</taxon>
        <taxon>Helotiales</taxon>
        <taxon>Sclerotiniaceae</taxon>
        <taxon>Botryotinia</taxon>
    </lineage>
</organism>
<comment type="caution">
    <text evidence="2">The sequence shown here is derived from an EMBL/GenBank/DDBJ whole genome shotgun (WGS) entry which is preliminary data.</text>
</comment>
<evidence type="ECO:0000313" key="2">
    <source>
        <dbReference type="EMBL" id="TGO66981.1"/>
    </source>
</evidence>
<dbReference type="PANTHER" id="PTHR17985:SF8">
    <property type="entry name" value="TRANSPORT AND GOLGI ORGANIZATION PROTEIN 2 HOMOLOG"/>
    <property type="match status" value="1"/>
</dbReference>
<keyword evidence="3" id="KW-1185">Reference proteome</keyword>
<dbReference type="OrthoDB" id="3557758at2759"/>